<dbReference type="InterPro" id="IPR042505">
    <property type="entry name" value="DYNC2I1"/>
</dbReference>
<dbReference type="GO" id="GO:0045503">
    <property type="term" value="F:dynein light chain binding"/>
    <property type="evidence" value="ECO:0007669"/>
    <property type="project" value="InterPro"/>
</dbReference>
<dbReference type="PANTHER" id="PTHR16022">
    <property type="entry name" value="WD REPEAT DOMAIN 60"/>
    <property type="match status" value="1"/>
</dbReference>
<feature type="compositionally biased region" description="Low complexity" evidence="1">
    <location>
        <begin position="450"/>
        <end position="476"/>
    </location>
</feature>
<evidence type="ECO:0000313" key="3">
    <source>
        <dbReference type="Proteomes" id="UP000466442"/>
    </source>
</evidence>
<dbReference type="InterPro" id="IPR001680">
    <property type="entry name" value="WD40_rpt"/>
</dbReference>
<gene>
    <name evidence="2" type="ORF">GE061_007562</name>
</gene>
<dbReference type="EMBL" id="WIXP02000015">
    <property type="protein sequence ID" value="KAF6199536.1"/>
    <property type="molecule type" value="Genomic_DNA"/>
</dbReference>
<keyword evidence="3" id="KW-1185">Reference proteome</keyword>
<dbReference type="InterPro" id="IPR015943">
    <property type="entry name" value="WD40/YVTN_repeat-like_dom_sf"/>
</dbReference>
<dbReference type="Gene3D" id="2.130.10.10">
    <property type="entry name" value="YVTN repeat-like/Quinoprotein amine dehydrogenase"/>
    <property type="match status" value="2"/>
</dbReference>
<name>A0A8S9WUM7_APOLU</name>
<feature type="compositionally biased region" description="Low complexity" evidence="1">
    <location>
        <begin position="105"/>
        <end position="121"/>
    </location>
</feature>
<sequence length="1181" mass="129795">MAKKSTGASEINGFIAVTNDKPKVTSRTTVVQKTSSSSSKAISGSKDVKTYKTSSSSPAAKKAPVSSEVKKSDTKTKSVVKPKAIAGSTSRPIGSKAPDNKTDISNQKSSSSKDVSASKSSTNFSSVTRTTPAKVQSSTSVKSSPVVKARTVPKTQAAGNGKTDAPPKTKTAASVKKDAPNQKPQSRSINAPTKNAKDSKTVASTKDVKVSKTSSDSKLGSKSTQEAKAKTVAKTVKKPQVGPPVTSKSSTIVGSQKAKSKAASSTLVKVGNAKTGPLKTPSTSKPVDDLVKKSDGVEDEEDEELRSSLPHIVAPDELDISQGTGTSQYEEDDFEEYESDFEEEASDTESSFTDSDSVSASPPKAKERNPSARKSAGRGTSSKQKPPPPDGALQVGEVRISNPGATPAEIVLTKNVPAHVESSVPETENGYEYEDDFEDYSSDFEEDSESGFTSSNETSDSTSSTESSSSDDVDTGKVVVLKGKVVEEEKKLDSGNYDLKTTIMRSDVIKQSQLNDIKEAISRENTMFKDGMPVEKSPSPPPLQIMDFKAAIDQSDNQPRGKKPKRIPGRGKILLSMIKLHEMSYDIFEMQPMSYEAYIKLKGNSNNTQEETQTGDDDMWEETQTDDIVMENKWTQCPVSYHSWAGKEVDWNIYLEDKRGYGTDDTPPLDSKQFFASNYNAKRLQNFVSAAAQVMTVLLEEEAHGFKNTLSLQQSDSNMGFSDGYVPIYCEDIDFLKDRRVTFVCFSPHFSNIVVTCYDKCNQPEEYLPVEVTNRWLICLWDMIAISQPLKILVASAPVESIEFDCLYSDLLYAGLSDGLVCLWDMSESEMDHDRCRRSNFDIILRTPTYCSFSSGVDTKEIHTNPVICLRSTSSGRRLADEEMSTPTTLYSLSDDGKLLIWTVVRIPDNSFHSMKIDIRVSPWGRVRLALISVNQPRETAPREVRLNMDFFCMEVKQTNSSLLLGTNMGFVLQYPLSKFKTVTPIFGDINSSLHITDIELCPHDSRCFLVGVSDGSIRLHSETTSRPLKVLTVSNLLASGIASIRWSNFKPGLIVTLDKDSNLLVWNLCQSDLQPVVKMSFKAADERNEVLKKVQTASQMPQDRLEKLVKFMLPASGMQAGPRISRMDLSRDIRLPYLGIVVSGATVHIHRFSNEFAVKGADIKNRELNTLRKYLDLLHK</sequence>
<accession>A0A8S9WUM7</accession>
<feature type="compositionally biased region" description="Basic and acidic residues" evidence="1">
    <location>
        <begin position="286"/>
        <end position="296"/>
    </location>
</feature>
<feature type="compositionally biased region" description="Acidic residues" evidence="1">
    <location>
        <begin position="429"/>
        <end position="449"/>
    </location>
</feature>
<feature type="compositionally biased region" description="Low complexity" evidence="1">
    <location>
        <begin position="348"/>
        <end position="361"/>
    </location>
</feature>
<feature type="compositionally biased region" description="Basic and acidic residues" evidence="1">
    <location>
        <begin position="195"/>
        <end position="210"/>
    </location>
</feature>
<dbReference type="AlphaFoldDB" id="A0A8S9WUM7"/>
<dbReference type="PANTHER" id="PTHR16022:SF0">
    <property type="entry name" value="CYTOPLASMIC DYNEIN 2 INTERMEDIATE CHAIN 1"/>
    <property type="match status" value="1"/>
</dbReference>
<dbReference type="GO" id="GO:0045504">
    <property type="term" value="F:dynein heavy chain binding"/>
    <property type="evidence" value="ECO:0007669"/>
    <property type="project" value="InterPro"/>
</dbReference>
<feature type="compositionally biased region" description="Low complexity" evidence="1">
    <location>
        <begin position="54"/>
        <end position="67"/>
    </location>
</feature>
<feature type="compositionally biased region" description="Polar residues" evidence="1">
    <location>
        <begin position="182"/>
        <end position="193"/>
    </location>
</feature>
<dbReference type="GO" id="GO:0042073">
    <property type="term" value="P:intraciliary transport"/>
    <property type="evidence" value="ECO:0007669"/>
    <property type="project" value="InterPro"/>
</dbReference>
<dbReference type="OrthoDB" id="2162425at2759"/>
<feature type="compositionally biased region" description="Acidic residues" evidence="1">
    <location>
        <begin position="329"/>
        <end position="347"/>
    </location>
</feature>
<protein>
    <recommendedName>
        <fullName evidence="4">WD repeat-containing protein 60</fullName>
    </recommendedName>
</protein>
<organism evidence="2 3">
    <name type="scientific">Apolygus lucorum</name>
    <name type="common">Small green plant bug</name>
    <name type="synonym">Lygocoris lucorum</name>
    <dbReference type="NCBI Taxonomy" id="248454"/>
    <lineage>
        <taxon>Eukaryota</taxon>
        <taxon>Metazoa</taxon>
        <taxon>Ecdysozoa</taxon>
        <taxon>Arthropoda</taxon>
        <taxon>Hexapoda</taxon>
        <taxon>Insecta</taxon>
        <taxon>Pterygota</taxon>
        <taxon>Neoptera</taxon>
        <taxon>Paraneoptera</taxon>
        <taxon>Hemiptera</taxon>
        <taxon>Heteroptera</taxon>
        <taxon>Panheteroptera</taxon>
        <taxon>Cimicomorpha</taxon>
        <taxon>Miridae</taxon>
        <taxon>Mirini</taxon>
        <taxon>Apolygus</taxon>
    </lineage>
</organism>
<dbReference type="SUPFAM" id="SSF50978">
    <property type="entry name" value="WD40 repeat-like"/>
    <property type="match status" value="1"/>
</dbReference>
<dbReference type="GO" id="GO:0005868">
    <property type="term" value="C:cytoplasmic dynein complex"/>
    <property type="evidence" value="ECO:0007669"/>
    <property type="project" value="InterPro"/>
</dbReference>
<dbReference type="SMART" id="SM00320">
    <property type="entry name" value="WD40"/>
    <property type="match status" value="4"/>
</dbReference>
<evidence type="ECO:0000256" key="1">
    <source>
        <dbReference type="SAM" id="MobiDB-lite"/>
    </source>
</evidence>
<feature type="compositionally biased region" description="Low complexity" evidence="1">
    <location>
        <begin position="25"/>
        <end position="45"/>
    </location>
</feature>
<comment type="caution">
    <text evidence="2">The sequence shown here is derived from an EMBL/GenBank/DDBJ whole genome shotgun (WGS) entry which is preliminary data.</text>
</comment>
<dbReference type="GO" id="GO:0005929">
    <property type="term" value="C:cilium"/>
    <property type="evidence" value="ECO:0007669"/>
    <property type="project" value="GOC"/>
</dbReference>
<dbReference type="Proteomes" id="UP000466442">
    <property type="component" value="Unassembled WGS sequence"/>
</dbReference>
<feature type="compositionally biased region" description="Polar residues" evidence="1">
    <location>
        <begin position="122"/>
        <end position="133"/>
    </location>
</feature>
<feature type="region of interest" description="Disordered" evidence="1">
    <location>
        <begin position="18"/>
        <end position="476"/>
    </location>
</feature>
<evidence type="ECO:0008006" key="4">
    <source>
        <dbReference type="Google" id="ProtNLM"/>
    </source>
</evidence>
<dbReference type="InterPro" id="IPR036322">
    <property type="entry name" value="WD40_repeat_dom_sf"/>
</dbReference>
<feature type="compositionally biased region" description="Low complexity" evidence="1">
    <location>
        <begin position="134"/>
        <end position="148"/>
    </location>
</feature>
<proteinExistence type="predicted"/>
<reference evidence="2" key="1">
    <citation type="journal article" date="2021" name="Mol. Ecol. Resour.">
        <title>Apolygus lucorum genome provides insights into omnivorousness and mesophyll feeding.</title>
        <authorList>
            <person name="Liu Y."/>
            <person name="Liu H."/>
            <person name="Wang H."/>
            <person name="Huang T."/>
            <person name="Liu B."/>
            <person name="Yang B."/>
            <person name="Yin L."/>
            <person name="Li B."/>
            <person name="Zhang Y."/>
            <person name="Zhang S."/>
            <person name="Jiang F."/>
            <person name="Zhang X."/>
            <person name="Ren Y."/>
            <person name="Wang B."/>
            <person name="Wang S."/>
            <person name="Lu Y."/>
            <person name="Wu K."/>
            <person name="Fan W."/>
            <person name="Wang G."/>
        </authorList>
    </citation>
    <scope>NUCLEOTIDE SEQUENCE</scope>
    <source>
        <strain evidence="2">12Hb</strain>
    </source>
</reference>
<evidence type="ECO:0000313" key="2">
    <source>
        <dbReference type="EMBL" id="KAF6199536.1"/>
    </source>
</evidence>